<reference evidence="1 2" key="1">
    <citation type="journal article" date="2009" name="Nat. Genet.">
        <title>The genome of the cucumber, Cucumis sativus L.</title>
        <authorList>
            <person name="Huang S."/>
            <person name="Li R."/>
            <person name="Zhang Z."/>
            <person name="Li L."/>
            <person name="Gu X."/>
            <person name="Fan W."/>
            <person name="Lucas W.J."/>
            <person name="Wang X."/>
            <person name="Xie B."/>
            <person name="Ni P."/>
            <person name="Ren Y."/>
            <person name="Zhu H."/>
            <person name="Li J."/>
            <person name="Lin K."/>
            <person name="Jin W."/>
            <person name="Fei Z."/>
            <person name="Li G."/>
            <person name="Staub J."/>
            <person name="Kilian A."/>
            <person name="van der Vossen E.A."/>
            <person name="Wu Y."/>
            <person name="Guo J."/>
            <person name="He J."/>
            <person name="Jia Z."/>
            <person name="Ren Y."/>
            <person name="Tian G."/>
            <person name="Lu Y."/>
            <person name="Ruan J."/>
            <person name="Qian W."/>
            <person name="Wang M."/>
            <person name="Huang Q."/>
            <person name="Li B."/>
            <person name="Xuan Z."/>
            <person name="Cao J."/>
            <person name="Asan"/>
            <person name="Wu Z."/>
            <person name="Zhang J."/>
            <person name="Cai Q."/>
            <person name="Bai Y."/>
            <person name="Zhao B."/>
            <person name="Han Y."/>
            <person name="Li Y."/>
            <person name="Li X."/>
            <person name="Wang S."/>
            <person name="Shi Q."/>
            <person name="Liu S."/>
            <person name="Cho W.K."/>
            <person name="Kim J.Y."/>
            <person name="Xu Y."/>
            <person name="Heller-Uszynska K."/>
            <person name="Miao H."/>
            <person name="Cheng Z."/>
            <person name="Zhang S."/>
            <person name="Wu J."/>
            <person name="Yang Y."/>
            <person name="Kang H."/>
            <person name="Li M."/>
            <person name="Liang H."/>
            <person name="Ren X."/>
            <person name="Shi Z."/>
            <person name="Wen M."/>
            <person name="Jian M."/>
            <person name="Yang H."/>
            <person name="Zhang G."/>
            <person name="Yang Z."/>
            <person name="Chen R."/>
            <person name="Liu S."/>
            <person name="Li J."/>
            <person name="Ma L."/>
            <person name="Liu H."/>
            <person name="Zhou Y."/>
            <person name="Zhao J."/>
            <person name="Fang X."/>
            <person name="Li G."/>
            <person name="Fang L."/>
            <person name="Li Y."/>
            <person name="Liu D."/>
            <person name="Zheng H."/>
            <person name="Zhang Y."/>
            <person name="Qin N."/>
            <person name="Li Z."/>
            <person name="Yang G."/>
            <person name="Yang S."/>
            <person name="Bolund L."/>
            <person name="Kristiansen K."/>
            <person name="Zheng H."/>
            <person name="Li S."/>
            <person name="Zhang X."/>
            <person name="Yang H."/>
            <person name="Wang J."/>
            <person name="Sun R."/>
            <person name="Zhang B."/>
            <person name="Jiang S."/>
            <person name="Wang J."/>
            <person name="Du Y."/>
            <person name="Li S."/>
        </authorList>
    </citation>
    <scope>NUCLEOTIDE SEQUENCE [LARGE SCALE GENOMIC DNA]</scope>
    <source>
        <strain evidence="2">cv. 9930</strain>
    </source>
</reference>
<gene>
    <name evidence="1" type="ORF">Csa_1G369510</name>
</gene>
<organism evidence="1 2">
    <name type="scientific">Cucumis sativus</name>
    <name type="common">Cucumber</name>
    <dbReference type="NCBI Taxonomy" id="3659"/>
    <lineage>
        <taxon>Eukaryota</taxon>
        <taxon>Viridiplantae</taxon>
        <taxon>Streptophyta</taxon>
        <taxon>Embryophyta</taxon>
        <taxon>Tracheophyta</taxon>
        <taxon>Spermatophyta</taxon>
        <taxon>Magnoliopsida</taxon>
        <taxon>eudicotyledons</taxon>
        <taxon>Gunneridae</taxon>
        <taxon>Pentapetalae</taxon>
        <taxon>rosids</taxon>
        <taxon>fabids</taxon>
        <taxon>Cucurbitales</taxon>
        <taxon>Cucurbitaceae</taxon>
        <taxon>Benincaseae</taxon>
        <taxon>Cucumis</taxon>
    </lineage>
</organism>
<sequence length="90" mass="10395">MCYPHHFLSRRDFSSLQCNWVLFQTTPAEDATPAIESCGDESGKRRCLCSPTRHPGSFRCRLHRNEYVWVARRRTVKNGPAEGKILTNDK</sequence>
<reference evidence="1 2" key="4">
    <citation type="journal article" date="2011" name="BMC Genomics">
        <title>RNA-Seq improves annotation of protein-coding genes in the cucumber genome.</title>
        <authorList>
            <person name="Li Z."/>
            <person name="Zhang Z."/>
            <person name="Yan P."/>
            <person name="Huang S."/>
            <person name="Fei Z."/>
            <person name="Lin K."/>
        </authorList>
    </citation>
    <scope>NUCLEOTIDE SEQUENCE [LARGE SCALE GENOMIC DNA]</scope>
    <source>
        <strain evidence="2">cv. 9930</strain>
    </source>
</reference>
<accession>A0A0A0LZG6</accession>
<reference evidence="1 2" key="2">
    <citation type="journal article" date="2009" name="PLoS ONE">
        <title>An integrated genetic and cytogenetic map of the cucumber genome.</title>
        <authorList>
            <person name="Ren Y."/>
            <person name="Zhang Z."/>
            <person name="Liu J."/>
            <person name="Staub J.E."/>
            <person name="Han Y."/>
            <person name="Cheng Z."/>
            <person name="Li X."/>
            <person name="Lu J."/>
            <person name="Miao H."/>
            <person name="Kang H."/>
            <person name="Xie B."/>
            <person name="Gu X."/>
            <person name="Wang X."/>
            <person name="Du Y."/>
            <person name="Jin W."/>
            <person name="Huang S."/>
        </authorList>
    </citation>
    <scope>NUCLEOTIDE SEQUENCE [LARGE SCALE GENOMIC DNA]</scope>
    <source>
        <strain evidence="2">cv. 9930</strain>
    </source>
</reference>
<proteinExistence type="predicted"/>
<reference evidence="1 2" key="3">
    <citation type="journal article" date="2010" name="BMC Genomics">
        <title>Transcriptome sequencing and comparative analysis of cucumber flowers with different sex types.</title>
        <authorList>
            <person name="Guo S."/>
            <person name="Zheng Y."/>
            <person name="Joung J.G."/>
            <person name="Liu S."/>
            <person name="Zhang Z."/>
            <person name="Crasta O.R."/>
            <person name="Sobral B.W."/>
            <person name="Xu Y."/>
            <person name="Huang S."/>
            <person name="Fei Z."/>
        </authorList>
    </citation>
    <scope>NUCLEOTIDE SEQUENCE [LARGE SCALE GENOMIC DNA]</scope>
    <source>
        <strain evidence="2">cv. 9930</strain>
    </source>
</reference>
<evidence type="ECO:0000313" key="1">
    <source>
        <dbReference type="EMBL" id="KGN65356.1"/>
    </source>
</evidence>
<dbReference type="AlphaFoldDB" id="A0A0A0LZG6"/>
<keyword evidence="2" id="KW-1185">Reference proteome</keyword>
<dbReference type="PANTHER" id="PTHR33132:SF92">
    <property type="entry name" value="SERINE-RICH PROTEIN"/>
    <property type="match status" value="1"/>
</dbReference>
<dbReference type="Proteomes" id="UP000029981">
    <property type="component" value="Chromosome 1"/>
</dbReference>
<evidence type="ECO:0000313" key="2">
    <source>
        <dbReference type="Proteomes" id="UP000029981"/>
    </source>
</evidence>
<dbReference type="Gramene" id="KGN65356">
    <property type="protein sequence ID" value="KGN65356"/>
    <property type="gene ID" value="Csa_1G369510"/>
</dbReference>
<dbReference type="EMBL" id="CM002922">
    <property type="protein sequence ID" value="KGN65356.1"/>
    <property type="molecule type" value="Genomic_DNA"/>
</dbReference>
<dbReference type="PANTHER" id="PTHR33132">
    <property type="entry name" value="OSJNBB0118P14.9 PROTEIN"/>
    <property type="match status" value="1"/>
</dbReference>
<protein>
    <submittedName>
        <fullName evidence="1">Uncharacterized protein</fullName>
    </submittedName>
</protein>
<name>A0A0A0LZG6_CUCSA</name>